<name>A0A5M9MGH0_9EURO</name>
<gene>
    <name evidence="1" type="ORF">ATNIH1004_007495</name>
</gene>
<sequence>MNLSVAPPGTFEACKIRQAEAIQLEYLRLFEDVTEYEPPTKWLDGCSPAHPHSMTPNEFSSGTPPTVQPNPDLFDDIDRFLSTDGNAIRALNYRVHRLVNRGPSSSPRPRYLPSTSITSRVRMHDFDGESIRLLDHVSAVWDLRDVGHLTGARKPGPKTDTTNPAPLYSDGVVFGEPLPVIYTPEPKASSVDERPAHIPPFRRHWQTTSVAISRADALFGIRPRVSCCNSCSLSEVAVLRSEEHGHAHKLAYQKVAEQMLARDTPSENDRVPLQAILAHIRYEGWQCQ</sequence>
<dbReference type="EMBL" id="QUQM01000007">
    <property type="protein sequence ID" value="KAA8646072.1"/>
    <property type="molecule type" value="Genomic_DNA"/>
</dbReference>
<proteinExistence type="predicted"/>
<reference evidence="1 2" key="1">
    <citation type="submission" date="2019-08" db="EMBL/GenBank/DDBJ databases">
        <title>The genome sequence of a newly discovered highly antifungal drug resistant Aspergillus species, Aspergillus tanneri NIH 1004.</title>
        <authorList>
            <person name="Mounaud S."/>
            <person name="Singh I."/>
            <person name="Joardar V."/>
            <person name="Pakala S."/>
            <person name="Pakala S."/>
            <person name="Venepally P."/>
            <person name="Chung J.K."/>
            <person name="Losada L."/>
            <person name="Nierman W.C."/>
        </authorList>
    </citation>
    <scope>NUCLEOTIDE SEQUENCE [LARGE SCALE GENOMIC DNA]</scope>
    <source>
        <strain evidence="1 2">NIH1004</strain>
    </source>
</reference>
<dbReference type="GeneID" id="54330197"/>
<accession>A0A5M9MGH0</accession>
<protein>
    <submittedName>
        <fullName evidence="1">Uncharacterized protein</fullName>
    </submittedName>
</protein>
<dbReference type="VEuPathDB" id="FungiDB:EYZ11_001947"/>
<dbReference type="OrthoDB" id="4735787at2759"/>
<dbReference type="AlphaFoldDB" id="A0A5M9MGH0"/>
<evidence type="ECO:0000313" key="1">
    <source>
        <dbReference type="EMBL" id="KAA8646072.1"/>
    </source>
</evidence>
<organism evidence="1 2">
    <name type="scientific">Aspergillus tanneri</name>
    <dbReference type="NCBI Taxonomy" id="1220188"/>
    <lineage>
        <taxon>Eukaryota</taxon>
        <taxon>Fungi</taxon>
        <taxon>Dikarya</taxon>
        <taxon>Ascomycota</taxon>
        <taxon>Pezizomycotina</taxon>
        <taxon>Eurotiomycetes</taxon>
        <taxon>Eurotiomycetidae</taxon>
        <taxon>Eurotiales</taxon>
        <taxon>Aspergillaceae</taxon>
        <taxon>Aspergillus</taxon>
        <taxon>Aspergillus subgen. Circumdati</taxon>
    </lineage>
</organism>
<evidence type="ECO:0000313" key="2">
    <source>
        <dbReference type="Proteomes" id="UP000324241"/>
    </source>
</evidence>
<dbReference type="Proteomes" id="UP000324241">
    <property type="component" value="Unassembled WGS sequence"/>
</dbReference>
<comment type="caution">
    <text evidence="1">The sequence shown here is derived from an EMBL/GenBank/DDBJ whole genome shotgun (WGS) entry which is preliminary data.</text>
</comment>
<dbReference type="RefSeq" id="XP_033425433.1">
    <property type="nucleotide sequence ID" value="XM_033572118.1"/>
</dbReference>